<feature type="compositionally biased region" description="Polar residues" evidence="1">
    <location>
        <begin position="138"/>
        <end position="148"/>
    </location>
</feature>
<gene>
    <name evidence="2" type="ORF">GHK48_34475</name>
</gene>
<evidence type="ECO:0000313" key="3">
    <source>
        <dbReference type="Proteomes" id="UP000466694"/>
    </source>
</evidence>
<accession>A0A844ARL4</accession>
<dbReference type="EMBL" id="WISZ01000255">
    <property type="protein sequence ID" value="MQX13178.1"/>
    <property type="molecule type" value="Genomic_DNA"/>
</dbReference>
<proteinExistence type="predicted"/>
<protein>
    <submittedName>
        <fullName evidence="2">Uncharacterized protein</fullName>
    </submittedName>
</protein>
<dbReference type="Proteomes" id="UP000466694">
    <property type="component" value="Unassembled WGS sequence"/>
</dbReference>
<comment type="caution">
    <text evidence="2">The sequence shown here is derived from an EMBL/GenBank/DDBJ whole genome shotgun (WGS) entry which is preliminary data.</text>
</comment>
<reference evidence="2 3" key="1">
    <citation type="journal article" date="2013" name="Genome Biol.">
        <title>Comparative genomics of the core and accessory genomes of 48 Sinorhizobium strains comprising five genospecies.</title>
        <authorList>
            <person name="Sugawara M."/>
            <person name="Epstein B."/>
            <person name="Badgley B.D."/>
            <person name="Unno T."/>
            <person name="Xu L."/>
            <person name="Reese J."/>
            <person name="Gyaneshwar P."/>
            <person name="Denny R."/>
            <person name="Mudge J."/>
            <person name="Bharti A.K."/>
            <person name="Farmer A.D."/>
            <person name="May G.D."/>
            <person name="Woodward J.E."/>
            <person name="Medigue C."/>
            <person name="Vallenet D."/>
            <person name="Lajus A."/>
            <person name="Rouy Z."/>
            <person name="Martinez-Vaz B."/>
            <person name="Tiffin P."/>
            <person name="Young N.D."/>
            <person name="Sadowsky M.J."/>
        </authorList>
    </citation>
    <scope>NUCLEOTIDE SEQUENCE [LARGE SCALE GENOMIC DNA]</scope>
    <source>
        <strain evidence="2 3">USDA205</strain>
    </source>
</reference>
<feature type="compositionally biased region" description="Basic and acidic residues" evidence="1">
    <location>
        <begin position="63"/>
        <end position="75"/>
    </location>
</feature>
<dbReference type="AlphaFoldDB" id="A0A844ARL4"/>
<name>A0A844ARL4_RHIFR</name>
<evidence type="ECO:0000256" key="1">
    <source>
        <dbReference type="SAM" id="MobiDB-lite"/>
    </source>
</evidence>
<evidence type="ECO:0000313" key="2">
    <source>
        <dbReference type="EMBL" id="MQX13178.1"/>
    </source>
</evidence>
<dbReference type="RefSeq" id="WP_141322188.1">
    <property type="nucleotide sequence ID" value="NZ_BJNI01000048.1"/>
</dbReference>
<organism evidence="2 3">
    <name type="scientific">Rhizobium fredii</name>
    <name type="common">Sinorhizobium fredii</name>
    <dbReference type="NCBI Taxonomy" id="380"/>
    <lineage>
        <taxon>Bacteria</taxon>
        <taxon>Pseudomonadati</taxon>
        <taxon>Pseudomonadota</taxon>
        <taxon>Alphaproteobacteria</taxon>
        <taxon>Hyphomicrobiales</taxon>
        <taxon>Rhizobiaceae</taxon>
        <taxon>Sinorhizobium/Ensifer group</taxon>
        <taxon>Sinorhizobium</taxon>
    </lineage>
</organism>
<sequence>MISGCIASCTVNLSHIARQVAGPAQIASRKRRLQRFFQYARLGDGALARTIVAAGAGAASVETKTRGLNVEDTRSGSRTSSACSAPSSRSPSPAPNAPLAKCKAASASTVPRIAIGENPPSASVSTRCGPGSKRRHTNSTTSATSSEMLSKAKERVV</sequence>
<feature type="compositionally biased region" description="Low complexity" evidence="1">
    <location>
        <begin position="76"/>
        <end position="91"/>
    </location>
</feature>
<feature type="region of interest" description="Disordered" evidence="1">
    <location>
        <begin position="62"/>
        <end position="157"/>
    </location>
</feature>